<proteinExistence type="predicted"/>
<dbReference type="InterPro" id="IPR011067">
    <property type="entry name" value="Plasmid_toxin/cell-grow_inhib"/>
</dbReference>
<reference evidence="1" key="1">
    <citation type="submission" date="2018-06" db="EMBL/GenBank/DDBJ databases">
        <authorList>
            <person name="Zhirakovskaya E."/>
        </authorList>
    </citation>
    <scope>NUCLEOTIDE SEQUENCE</scope>
</reference>
<protein>
    <submittedName>
        <fullName evidence="1">Programmed cell death toxin YdcE</fullName>
    </submittedName>
</protein>
<dbReference type="GO" id="GO:0004521">
    <property type="term" value="F:RNA endonuclease activity"/>
    <property type="evidence" value="ECO:0007669"/>
    <property type="project" value="TreeGrafter"/>
</dbReference>
<organism evidence="1">
    <name type="scientific">hydrothermal vent metagenome</name>
    <dbReference type="NCBI Taxonomy" id="652676"/>
    <lineage>
        <taxon>unclassified sequences</taxon>
        <taxon>metagenomes</taxon>
        <taxon>ecological metagenomes</taxon>
    </lineage>
</organism>
<dbReference type="PANTHER" id="PTHR33988">
    <property type="entry name" value="ENDORIBONUCLEASE MAZF-RELATED"/>
    <property type="match status" value="1"/>
</dbReference>
<dbReference type="InterPro" id="IPR003477">
    <property type="entry name" value="PemK-like"/>
</dbReference>
<dbReference type="Gene3D" id="2.30.30.110">
    <property type="match status" value="1"/>
</dbReference>
<evidence type="ECO:0000313" key="1">
    <source>
        <dbReference type="EMBL" id="VAW47779.1"/>
    </source>
</evidence>
<dbReference type="EMBL" id="UOFC01000166">
    <property type="protein sequence ID" value="VAW47779.1"/>
    <property type="molecule type" value="Genomic_DNA"/>
</dbReference>
<dbReference type="SUPFAM" id="SSF50118">
    <property type="entry name" value="Cell growth inhibitor/plasmid maintenance toxic component"/>
    <property type="match status" value="1"/>
</dbReference>
<dbReference type="GO" id="GO:0003677">
    <property type="term" value="F:DNA binding"/>
    <property type="evidence" value="ECO:0007669"/>
    <property type="project" value="InterPro"/>
</dbReference>
<dbReference type="GO" id="GO:0006402">
    <property type="term" value="P:mRNA catabolic process"/>
    <property type="evidence" value="ECO:0007669"/>
    <property type="project" value="TreeGrafter"/>
</dbReference>
<gene>
    <name evidence="1" type="ORF">MNBD_GAMMA03-638</name>
</gene>
<dbReference type="Pfam" id="PF02452">
    <property type="entry name" value="PemK_toxin"/>
    <property type="match status" value="1"/>
</dbReference>
<dbReference type="GO" id="GO:0016075">
    <property type="term" value="P:rRNA catabolic process"/>
    <property type="evidence" value="ECO:0007669"/>
    <property type="project" value="TreeGrafter"/>
</dbReference>
<sequence>MTKGEIWWASLDEPRGSEPGFRRPVVIVSSNEFNESKIQTIIVATITSNISLSEAPGNFKLTKKGSGLNRESVVNVSQLLTLDKSFLSEKSGKLNSKQSQLLNYGLQLVLNI</sequence>
<name>A0A3B0WEJ4_9ZZZZ</name>
<dbReference type="PIRSF" id="PIRSF033490">
    <property type="entry name" value="MazF"/>
    <property type="match status" value="1"/>
</dbReference>
<dbReference type="AlphaFoldDB" id="A0A3B0WEJ4"/>
<dbReference type="PANTHER" id="PTHR33988:SF2">
    <property type="entry name" value="ENDORIBONUCLEASE MAZF"/>
    <property type="match status" value="1"/>
</dbReference>
<accession>A0A3B0WEJ4</accession>